<feature type="compositionally biased region" description="Pro residues" evidence="1">
    <location>
        <begin position="7"/>
        <end position="16"/>
    </location>
</feature>
<sequence>MSSSFRHPPPSPPPPHQTSRIGVPAERARVANAHVPHLSLEMENMSTYGFLGSVHRLWANGTIVQNFKDCVKPLVPVNGIQSRLRQFDPEGIVWHPRTSQDVRSSRYNFGFSYSVQMACKRSPCPILAASSMSSFSNSAGSK</sequence>
<evidence type="ECO:0000313" key="3">
    <source>
        <dbReference type="Proteomes" id="UP000887013"/>
    </source>
</evidence>
<dbReference type="AlphaFoldDB" id="A0A8X6NGZ0"/>
<dbReference type="Proteomes" id="UP000887013">
    <property type="component" value="Unassembled WGS sequence"/>
</dbReference>
<name>A0A8X6NGZ0_NEPPI</name>
<proteinExistence type="predicted"/>
<dbReference type="EMBL" id="BMAW01104451">
    <property type="protein sequence ID" value="GFT14522.1"/>
    <property type="molecule type" value="Genomic_DNA"/>
</dbReference>
<evidence type="ECO:0000313" key="2">
    <source>
        <dbReference type="EMBL" id="GFT14522.1"/>
    </source>
</evidence>
<reference evidence="2" key="1">
    <citation type="submission" date="2020-08" db="EMBL/GenBank/DDBJ databases">
        <title>Multicomponent nature underlies the extraordinary mechanical properties of spider dragline silk.</title>
        <authorList>
            <person name="Kono N."/>
            <person name="Nakamura H."/>
            <person name="Mori M."/>
            <person name="Yoshida Y."/>
            <person name="Ohtoshi R."/>
            <person name="Malay A.D."/>
            <person name="Moran D.A.P."/>
            <person name="Tomita M."/>
            <person name="Numata K."/>
            <person name="Arakawa K."/>
        </authorList>
    </citation>
    <scope>NUCLEOTIDE SEQUENCE</scope>
</reference>
<keyword evidence="3" id="KW-1185">Reference proteome</keyword>
<protein>
    <submittedName>
        <fullName evidence="2">Uncharacterized protein</fullName>
    </submittedName>
</protein>
<feature type="region of interest" description="Disordered" evidence="1">
    <location>
        <begin position="1"/>
        <end position="20"/>
    </location>
</feature>
<comment type="caution">
    <text evidence="2">The sequence shown here is derived from an EMBL/GenBank/DDBJ whole genome shotgun (WGS) entry which is preliminary data.</text>
</comment>
<gene>
    <name evidence="2" type="ORF">NPIL_602191</name>
</gene>
<evidence type="ECO:0000256" key="1">
    <source>
        <dbReference type="SAM" id="MobiDB-lite"/>
    </source>
</evidence>
<accession>A0A8X6NGZ0</accession>
<organism evidence="2 3">
    <name type="scientific">Nephila pilipes</name>
    <name type="common">Giant wood spider</name>
    <name type="synonym">Nephila maculata</name>
    <dbReference type="NCBI Taxonomy" id="299642"/>
    <lineage>
        <taxon>Eukaryota</taxon>
        <taxon>Metazoa</taxon>
        <taxon>Ecdysozoa</taxon>
        <taxon>Arthropoda</taxon>
        <taxon>Chelicerata</taxon>
        <taxon>Arachnida</taxon>
        <taxon>Araneae</taxon>
        <taxon>Araneomorphae</taxon>
        <taxon>Entelegynae</taxon>
        <taxon>Araneoidea</taxon>
        <taxon>Nephilidae</taxon>
        <taxon>Nephila</taxon>
    </lineage>
</organism>